<dbReference type="InterPro" id="IPR006311">
    <property type="entry name" value="TAT_signal"/>
</dbReference>
<dbReference type="SUPFAM" id="SSF53850">
    <property type="entry name" value="Periplasmic binding protein-like II"/>
    <property type="match status" value="1"/>
</dbReference>
<protein>
    <submittedName>
        <fullName evidence="3">Aldouronate transport system substrate-binding protein</fullName>
    </submittedName>
</protein>
<organism evidence="3 4">
    <name type="scientific">Microlunatus capsulatus</name>
    <dbReference type="NCBI Taxonomy" id="99117"/>
    <lineage>
        <taxon>Bacteria</taxon>
        <taxon>Bacillati</taxon>
        <taxon>Actinomycetota</taxon>
        <taxon>Actinomycetes</taxon>
        <taxon>Propionibacteriales</taxon>
        <taxon>Propionibacteriaceae</taxon>
        <taxon>Microlunatus</taxon>
    </lineage>
</organism>
<dbReference type="PROSITE" id="PS51318">
    <property type="entry name" value="TAT"/>
    <property type="match status" value="1"/>
</dbReference>
<keyword evidence="2" id="KW-0732">Signal</keyword>
<comment type="caution">
    <text evidence="3">The sequence shown here is derived from an EMBL/GenBank/DDBJ whole genome shotgun (WGS) entry which is preliminary data.</text>
</comment>
<evidence type="ECO:0000313" key="3">
    <source>
        <dbReference type="EMBL" id="MBP2418034.1"/>
    </source>
</evidence>
<keyword evidence="4" id="KW-1185">Reference proteome</keyword>
<sequence>MSPSTHPGTAPAAFRRRSFLGLLGAGAAATALPAGLAGCSTAATSAPAPTAIDSAILPNYKAVEYAKPDIASVNGSTPGYTTIPEELVQSVPTAPGTGRTITAMTPLWGTIPPSNGNQYYEAVNGILGSTIQFQITDGNVYGDKLAAVLASAKDVPDWVQVPSWVLPPRFGSEIVANVFTDLTPFLAGSAVDKYPNLANIPTDAWKACVWNGKLYGLPYPDTVIRDATYYRKDILDERGITPDVKSAEDLLALAKELTDPSKNQWGAEDPWSGIVIAYGVPPKWRLDDAGKLINRVETPEYRAALEATAKFFAAGVVHPDAVADQASEAKSRFQSGKSLIMCDGTGGWNEALRDNLASNPDYAQQAFAPFGGDGGEPLLWKGNGANMFSFIKKTDDTALVEELLAMANVLAAPFGTTEFDLINNGKEGVHFTRGADGVPKPTALAAKELQPTYIFLVDPPVVEAKVQYPGFVEAMCTWMAGAAPFAKEPLFYGQQITEPTQFASIAAPFTDLEKDIARGRKSLTDLDNAIAEWKASGGDQLRDFYQKILDQQ</sequence>
<evidence type="ECO:0000313" key="4">
    <source>
        <dbReference type="Proteomes" id="UP000758168"/>
    </source>
</evidence>
<reference evidence="3 4" key="1">
    <citation type="submission" date="2021-03" db="EMBL/GenBank/DDBJ databases">
        <title>Sequencing the genomes of 1000 actinobacteria strains.</title>
        <authorList>
            <person name="Klenk H.-P."/>
        </authorList>
    </citation>
    <scope>NUCLEOTIDE SEQUENCE [LARGE SCALE GENOMIC DNA]</scope>
    <source>
        <strain evidence="3 4">DSM 12936</strain>
    </source>
</reference>
<dbReference type="InterPro" id="IPR050490">
    <property type="entry name" value="Bact_solute-bd_prot1"/>
</dbReference>
<dbReference type="PANTHER" id="PTHR43649:SF31">
    <property type="entry name" value="SN-GLYCEROL-3-PHOSPHATE-BINDING PERIPLASMIC PROTEIN UGPB"/>
    <property type="match status" value="1"/>
</dbReference>
<proteinExistence type="inferred from homology"/>
<gene>
    <name evidence="3" type="ORF">JOF54_002956</name>
</gene>
<dbReference type="RefSeq" id="WP_210057236.1">
    <property type="nucleotide sequence ID" value="NZ_BAAAMH010000010.1"/>
</dbReference>
<evidence type="ECO:0000256" key="2">
    <source>
        <dbReference type="SAM" id="SignalP"/>
    </source>
</evidence>
<evidence type="ECO:0000256" key="1">
    <source>
        <dbReference type="ARBA" id="ARBA00008520"/>
    </source>
</evidence>
<name>A0ABS4ZAP0_9ACTN</name>
<dbReference type="Gene3D" id="3.40.190.10">
    <property type="entry name" value="Periplasmic binding protein-like II"/>
    <property type="match status" value="1"/>
</dbReference>
<accession>A0ABS4ZAP0</accession>
<feature type="chain" id="PRO_5045206005" evidence="2">
    <location>
        <begin position="43"/>
        <end position="552"/>
    </location>
</feature>
<dbReference type="PANTHER" id="PTHR43649">
    <property type="entry name" value="ARABINOSE-BINDING PROTEIN-RELATED"/>
    <property type="match status" value="1"/>
</dbReference>
<dbReference type="Proteomes" id="UP000758168">
    <property type="component" value="Unassembled WGS sequence"/>
</dbReference>
<feature type="signal peptide" evidence="2">
    <location>
        <begin position="1"/>
        <end position="42"/>
    </location>
</feature>
<comment type="similarity">
    <text evidence="1">Belongs to the bacterial solute-binding protein 1 family.</text>
</comment>
<dbReference type="EMBL" id="JAGIOB010000001">
    <property type="protein sequence ID" value="MBP2418034.1"/>
    <property type="molecule type" value="Genomic_DNA"/>
</dbReference>